<dbReference type="InterPro" id="IPR050728">
    <property type="entry name" value="Zinc_Metalloprotease_M4"/>
</dbReference>
<feature type="domain" description="FTP" evidence="11">
    <location>
        <begin position="110"/>
        <end position="147"/>
    </location>
</feature>
<dbReference type="InterPro" id="IPR011096">
    <property type="entry name" value="FTP_domain"/>
</dbReference>
<keyword evidence="2" id="KW-0645">Protease</keyword>
<dbReference type="EMBL" id="AKWD02000005">
    <property type="protein sequence ID" value="EMO55764.1"/>
    <property type="molecule type" value="Genomic_DNA"/>
</dbReference>
<evidence type="ECO:0000259" key="11">
    <source>
        <dbReference type="Pfam" id="PF07504"/>
    </source>
</evidence>
<dbReference type="CDD" id="cd09597">
    <property type="entry name" value="M4_TLP"/>
    <property type="match status" value="1"/>
</dbReference>
<evidence type="ECO:0000256" key="1">
    <source>
        <dbReference type="ARBA" id="ARBA00009388"/>
    </source>
</evidence>
<dbReference type="InterPro" id="IPR013856">
    <property type="entry name" value="Peptidase_M4_domain"/>
</dbReference>
<dbReference type="STRING" id="28182.GCA_001568325_03533"/>
<evidence type="ECO:0000256" key="5">
    <source>
        <dbReference type="ARBA" id="ARBA00022801"/>
    </source>
</evidence>
<evidence type="ECO:0000259" key="12">
    <source>
        <dbReference type="Pfam" id="PF20009"/>
    </source>
</evidence>
<dbReference type="GO" id="GO:0046872">
    <property type="term" value="F:metal ion binding"/>
    <property type="evidence" value="ECO:0007669"/>
    <property type="project" value="UniProtKB-KW"/>
</dbReference>
<dbReference type="PROSITE" id="PS51257">
    <property type="entry name" value="PROKAR_LIPOPROTEIN"/>
    <property type="match status" value="1"/>
</dbReference>
<dbReference type="AlphaFoldDB" id="M6VRS6"/>
<feature type="active site" description="Proton donor" evidence="8">
    <location>
        <position position="553"/>
    </location>
</feature>
<evidence type="ECO:0000313" key="14">
    <source>
        <dbReference type="Proteomes" id="UP000012112"/>
    </source>
</evidence>
<dbReference type="SUPFAM" id="SSF55486">
    <property type="entry name" value="Metalloproteases ('zincins'), catalytic domain"/>
    <property type="match status" value="1"/>
</dbReference>
<dbReference type="InterPro" id="IPR045474">
    <property type="entry name" value="GEVED"/>
</dbReference>
<dbReference type="Pfam" id="PF07504">
    <property type="entry name" value="FTP"/>
    <property type="match status" value="1"/>
</dbReference>
<proteinExistence type="inferred from homology"/>
<keyword evidence="5" id="KW-0378">Hydrolase</keyword>
<dbReference type="Gene3D" id="3.10.170.10">
    <property type="match status" value="1"/>
</dbReference>
<dbReference type="PANTHER" id="PTHR33794">
    <property type="entry name" value="BACILLOLYSIN"/>
    <property type="match status" value="1"/>
</dbReference>
<name>M6VRS6_9LEPT</name>
<feature type="domain" description="GEVED" evidence="12">
    <location>
        <begin position="714"/>
        <end position="797"/>
    </location>
</feature>
<evidence type="ECO:0000256" key="6">
    <source>
        <dbReference type="ARBA" id="ARBA00022833"/>
    </source>
</evidence>
<dbReference type="Pfam" id="PF02868">
    <property type="entry name" value="Peptidase_M4_C"/>
    <property type="match status" value="1"/>
</dbReference>
<dbReference type="InterPro" id="IPR027268">
    <property type="entry name" value="Peptidase_M4/M1_CTD_sf"/>
</dbReference>
<dbReference type="Pfam" id="PF01447">
    <property type="entry name" value="Peptidase_M4"/>
    <property type="match status" value="1"/>
</dbReference>
<keyword evidence="4" id="KW-0732">Signal</keyword>
<dbReference type="RefSeq" id="WP_002176295.1">
    <property type="nucleotide sequence ID" value="NZ_AKWD02000005.1"/>
</dbReference>
<keyword evidence="7" id="KW-0482">Metalloprotease</keyword>
<sequence>MGYKQKFRFEKIKIFFLYLGILLSFFLQGCKGDDGRNFAPEYWLGILNSVQMDPKAVAERGYSSNGAITFIRFNSDLVPYNRGQASEVLKTYLQIPTEYTHKLARSNESNGQILDRFQQYYKSIKVENKIYTVVSKDNRIEFMGGDFSGIEQNLNVTPNLSKEDALSKALIHFGAKKYLWESSEREERLRSIKGDPKATYFPKGELIVYNRAESNLKNEYRLTYKFGISSLEPPSSKYVYVDAGSGEILTSRDAVRFESQPGDGGGGGTTPFPLPTDLGICFPDKTPCIKNGMAKTRFSGYRTITTWTAGQENHYELKDYSRGKGIITYSWEFVDLGILGAQLRKIPMIDSNNYWSAAEYHDDYNHDAVLDAHWGAEKTYDYFNTIHNYSGYDRNGAKIISNVHTISGFGFNNAHWDPITEEIYYYYCPPESFCATIYTNPRDIDPQYDDFTSLDFVSHEFGHGFSAYTSELGYIHEPGALNEGFSDIWNIAVNHFVNKTNGLNKNIWLFGDETRPSGGERSASNPKSSTVRTPGPNTYKGALWDFSTTEDPHINGNVLSHWFYILSNGKQGINDLWCEYNTSGISIEKAEKIAYSTSMYLWPTAEYFDVRSASILASKYLYGSFSQEVKSTIDAWDAVGVPANTSSRGGIGMKPDHYITLVKLSEMERNSGNDCGYKDNTYLNQTIYKGLTYTIRLSSRGDSVINMPSRTHKWRVWIDFNRDGVFNNYVDSPELVAEGTISSYSGGTIQKTFTIPIDALTGNTRMRVSMKAATGGETYPRPDETFIQGEVEDYTVTIRQFTL</sequence>
<comment type="caution">
    <text evidence="13">The sequence shown here is derived from an EMBL/GenBank/DDBJ whole genome shotgun (WGS) entry which is preliminary data.</text>
</comment>
<dbReference type="PANTHER" id="PTHR33794:SF1">
    <property type="entry name" value="BACILLOLYSIN"/>
    <property type="match status" value="1"/>
</dbReference>
<evidence type="ECO:0000256" key="7">
    <source>
        <dbReference type="ARBA" id="ARBA00023049"/>
    </source>
</evidence>
<evidence type="ECO:0000256" key="2">
    <source>
        <dbReference type="ARBA" id="ARBA00022670"/>
    </source>
</evidence>
<feature type="domain" description="Peptidase M4" evidence="9">
    <location>
        <begin position="292"/>
        <end position="417"/>
    </location>
</feature>
<accession>M6VRS6</accession>
<dbReference type="InterPro" id="IPR001570">
    <property type="entry name" value="Peptidase_M4_C_domain"/>
</dbReference>
<feature type="active site" evidence="8">
    <location>
        <position position="460"/>
    </location>
</feature>
<evidence type="ECO:0000256" key="4">
    <source>
        <dbReference type="ARBA" id="ARBA00022729"/>
    </source>
</evidence>
<organism evidence="13 14">
    <name type="scientific">Leptospira noguchii</name>
    <dbReference type="NCBI Taxonomy" id="28182"/>
    <lineage>
        <taxon>Bacteria</taxon>
        <taxon>Pseudomonadati</taxon>
        <taxon>Spirochaetota</taxon>
        <taxon>Spirochaetia</taxon>
        <taxon>Leptospirales</taxon>
        <taxon>Leptospiraceae</taxon>
        <taxon>Leptospira</taxon>
    </lineage>
</organism>
<keyword evidence="3" id="KW-0479">Metal-binding</keyword>
<keyword evidence="6" id="KW-0862">Zinc</keyword>
<dbReference type="Gene3D" id="1.10.390.10">
    <property type="entry name" value="Neutral Protease Domain 2"/>
    <property type="match status" value="1"/>
</dbReference>
<evidence type="ECO:0000313" key="13">
    <source>
        <dbReference type="EMBL" id="EMO55764.1"/>
    </source>
</evidence>
<evidence type="ECO:0000259" key="9">
    <source>
        <dbReference type="Pfam" id="PF01447"/>
    </source>
</evidence>
<dbReference type="InterPro" id="IPR023612">
    <property type="entry name" value="Peptidase_M4"/>
</dbReference>
<feature type="domain" description="Peptidase M4 C-terminal" evidence="10">
    <location>
        <begin position="470"/>
        <end position="641"/>
    </location>
</feature>
<evidence type="ECO:0000256" key="3">
    <source>
        <dbReference type="ARBA" id="ARBA00022723"/>
    </source>
</evidence>
<dbReference type="OrthoDB" id="341748at2"/>
<dbReference type="Proteomes" id="UP000012112">
    <property type="component" value="Unassembled WGS sequence"/>
</dbReference>
<dbReference type="PRINTS" id="PR00730">
    <property type="entry name" value="THERMOLYSIN"/>
</dbReference>
<comment type="similarity">
    <text evidence="1">Belongs to the peptidase M4 family.</text>
</comment>
<dbReference type="GO" id="GO:0004222">
    <property type="term" value="F:metalloendopeptidase activity"/>
    <property type="evidence" value="ECO:0007669"/>
    <property type="project" value="InterPro"/>
</dbReference>
<protein>
    <submittedName>
        <fullName evidence="13">Thermolysin metallopeptidase, alpha-helical domain protein</fullName>
    </submittedName>
</protein>
<reference evidence="13 14" key="1">
    <citation type="submission" date="2013-01" db="EMBL/GenBank/DDBJ databases">
        <authorList>
            <person name="Harkins D.M."/>
            <person name="Durkin A.S."/>
            <person name="Brinkac L.M."/>
            <person name="Haft D.H."/>
            <person name="Selengut J.D."/>
            <person name="Sanka R."/>
            <person name="DePew J."/>
            <person name="Purushe J."/>
            <person name="Matthias M.A."/>
            <person name="Vinetz J.M."/>
            <person name="Sutton G.G."/>
            <person name="Nierman W.C."/>
            <person name="Fouts D.E."/>
        </authorList>
    </citation>
    <scope>NUCLEOTIDE SEQUENCE [LARGE SCALE GENOMIC DNA]</scope>
    <source>
        <strain evidence="13 14">HAI1536</strain>
    </source>
</reference>
<evidence type="ECO:0000259" key="10">
    <source>
        <dbReference type="Pfam" id="PF02868"/>
    </source>
</evidence>
<gene>
    <name evidence="13" type="ORF">LEP1GSC172_0619</name>
</gene>
<dbReference type="Pfam" id="PF20009">
    <property type="entry name" value="GEVED"/>
    <property type="match status" value="1"/>
</dbReference>
<evidence type="ECO:0000256" key="8">
    <source>
        <dbReference type="PIRSR" id="PIRSR623612-1"/>
    </source>
</evidence>
<dbReference type="GO" id="GO:0006508">
    <property type="term" value="P:proteolysis"/>
    <property type="evidence" value="ECO:0007669"/>
    <property type="project" value="UniProtKB-KW"/>
</dbReference>